<sequence>MKYMYLFVVVTLLSCGNVTPKHKFSIIYEFENPETVSDNEKQGTVETLNKRLAQLASNYDVKLNNKQQIELKLSTDFNVNRLNTIITNSGKLEFWEVVRADDLGVFFLEANALLKKDQEEIEPIFDLINSNDYVYGLFSVSKNDTTQLSKYLNKTEVKQLLPAHVKHSKFLYGIPDELNNMPLYLVKTPPDGIALINETHIVDARQSYTYTNRPTVSIKMNELGSNRWERMTGIAYQQQSQIAITLNDMVYSAPTVSSGAITGGNTEIAGSFTLEQAQDLALILSSHRRIPKLKFVNSSAINDKE</sequence>
<dbReference type="Gene3D" id="3.30.1360.200">
    <property type="match status" value="1"/>
</dbReference>
<comment type="caution">
    <text evidence="2">The sequence shown here is derived from an EMBL/GenBank/DDBJ whole genome shotgun (WGS) entry which is preliminary data.</text>
</comment>
<dbReference type="RefSeq" id="WP_248412176.1">
    <property type="nucleotide sequence ID" value="NZ_JALPQF010000004.1"/>
</dbReference>
<dbReference type="Pfam" id="PF22599">
    <property type="entry name" value="SecDF_P1_head"/>
    <property type="match status" value="1"/>
</dbReference>
<organism evidence="2 3">
    <name type="scientific">Psychroserpens algicola</name>
    <dbReference type="NCBI Taxonomy" id="1719034"/>
    <lineage>
        <taxon>Bacteria</taxon>
        <taxon>Pseudomonadati</taxon>
        <taxon>Bacteroidota</taxon>
        <taxon>Flavobacteriia</taxon>
        <taxon>Flavobacteriales</taxon>
        <taxon>Flavobacteriaceae</taxon>
        <taxon>Psychroserpens</taxon>
    </lineage>
</organism>
<name>A0ABT0H6H1_9FLAO</name>
<feature type="domain" description="SecDF P1 head subdomain" evidence="1">
    <location>
        <begin position="194"/>
        <end position="285"/>
    </location>
</feature>
<dbReference type="EMBL" id="JALPQF010000004">
    <property type="protein sequence ID" value="MCK8479951.1"/>
    <property type="molecule type" value="Genomic_DNA"/>
</dbReference>
<accession>A0ABT0H6H1</accession>
<dbReference type="Proteomes" id="UP001203687">
    <property type="component" value="Unassembled WGS sequence"/>
</dbReference>
<gene>
    <name evidence="2" type="ORF">MUY34_04920</name>
</gene>
<dbReference type="PROSITE" id="PS51257">
    <property type="entry name" value="PROKAR_LIPOPROTEIN"/>
    <property type="match status" value="1"/>
</dbReference>
<keyword evidence="3" id="KW-1185">Reference proteome</keyword>
<proteinExistence type="predicted"/>
<reference evidence="2" key="1">
    <citation type="submission" date="2022-04" db="EMBL/GenBank/DDBJ databases">
        <authorList>
            <person name="Ren T."/>
        </authorList>
    </citation>
    <scope>NUCLEOTIDE SEQUENCE</scope>
    <source>
        <strain evidence="2">F63249</strain>
    </source>
</reference>
<evidence type="ECO:0000259" key="1">
    <source>
        <dbReference type="Pfam" id="PF22599"/>
    </source>
</evidence>
<protein>
    <recommendedName>
        <fullName evidence="1">SecDF P1 head subdomain domain-containing protein</fullName>
    </recommendedName>
</protein>
<dbReference type="InterPro" id="IPR054384">
    <property type="entry name" value="SecDF_P1_head"/>
</dbReference>
<evidence type="ECO:0000313" key="3">
    <source>
        <dbReference type="Proteomes" id="UP001203687"/>
    </source>
</evidence>
<evidence type="ECO:0000313" key="2">
    <source>
        <dbReference type="EMBL" id="MCK8479951.1"/>
    </source>
</evidence>